<evidence type="ECO:0000313" key="2">
    <source>
        <dbReference type="Proteomes" id="UP001055439"/>
    </source>
</evidence>
<organism evidence="1 2">
    <name type="scientific">Musa troglodytarum</name>
    <name type="common">fe'i banana</name>
    <dbReference type="NCBI Taxonomy" id="320322"/>
    <lineage>
        <taxon>Eukaryota</taxon>
        <taxon>Viridiplantae</taxon>
        <taxon>Streptophyta</taxon>
        <taxon>Embryophyta</taxon>
        <taxon>Tracheophyta</taxon>
        <taxon>Spermatophyta</taxon>
        <taxon>Magnoliopsida</taxon>
        <taxon>Liliopsida</taxon>
        <taxon>Zingiberales</taxon>
        <taxon>Musaceae</taxon>
        <taxon>Musa</taxon>
    </lineage>
</organism>
<proteinExistence type="predicted"/>
<dbReference type="AlphaFoldDB" id="A0A9E7JBB3"/>
<dbReference type="EMBL" id="CP097502">
    <property type="protein sequence ID" value="URD74162.1"/>
    <property type="molecule type" value="Genomic_DNA"/>
</dbReference>
<reference evidence="1" key="1">
    <citation type="submission" date="2022-05" db="EMBL/GenBank/DDBJ databases">
        <title>The Musa troglodytarum L. genome provides insights into the mechanism of non-climacteric behaviour and enrichment of carotenoids.</title>
        <authorList>
            <person name="Wang J."/>
        </authorList>
    </citation>
    <scope>NUCLEOTIDE SEQUENCE</scope>
    <source>
        <tissue evidence="1">Leaf</tissue>
    </source>
</reference>
<sequence length="106" mass="12654">MLRRSDVGLSHRGRLERRRGDDVIRLYDRRPGFKVNKKESYGLLKPIWAELGSQPNRKKTKYVDPHNFIDNWVDHDVCDYHDIFCIMMLYDPSVNYVVLVESKEKD</sequence>
<name>A0A9E7JBB3_9LILI</name>
<keyword evidence="2" id="KW-1185">Reference proteome</keyword>
<accession>A0A9E7JBB3</accession>
<protein>
    <submittedName>
        <fullName evidence="1">Uncharacterized protein</fullName>
    </submittedName>
</protein>
<dbReference type="Proteomes" id="UP001055439">
    <property type="component" value="Chromosome 1"/>
</dbReference>
<evidence type="ECO:0000313" key="1">
    <source>
        <dbReference type="EMBL" id="URD74162.1"/>
    </source>
</evidence>
<gene>
    <name evidence="1" type="ORF">MUK42_34546</name>
</gene>